<dbReference type="RefSeq" id="WP_139375443.1">
    <property type="nucleotide sequence ID" value="NZ_FUZF01000032.1"/>
</dbReference>
<keyword evidence="3" id="KW-1185">Reference proteome</keyword>
<feature type="compositionally biased region" description="Basic and acidic residues" evidence="1">
    <location>
        <begin position="212"/>
        <end position="224"/>
    </location>
</feature>
<proteinExistence type="predicted"/>
<sequence length="383" mass="42523">MKHFFRGGIGLFKKWGHESFIHQSEKKLNVFRLSAMSPLGFLYYGRNDVKEGRCSEDRRSLRTTFGLVSPLLRPYTTDLPCFDHRFTTFSSGIFDENVMKRCSGGNETPKVVRSRYGSDEEAADLAPTVYQLSSTQVLPLFCFCSTSLGSAPDCAVMRLRSSSENYRSAIGESSEQGGTWLGHGRYQAGSFSAYSWPIGCFSFGLQPRNKPRTTEEQANKEQGKTKQSPKNKQGISKASVLSSNTLLIHCYYFEHTWLILRQYARSASAKLAEVIGNASGQRRTCLQVCSTAIRQLFGSCSAVRRSAVEAVSNTTRRSLEAVPNQSRSGAEGLPKSSRRQVEAESNTARSGCEMELQLKMRDFFYAANLSLPNSISSICLGVL</sequence>
<name>A0A1T5GRU6_9SPHI</name>
<organism evidence="2 3">
    <name type="scientific">Sphingobacterium nematocida</name>
    <dbReference type="NCBI Taxonomy" id="1513896"/>
    <lineage>
        <taxon>Bacteria</taxon>
        <taxon>Pseudomonadati</taxon>
        <taxon>Bacteroidota</taxon>
        <taxon>Sphingobacteriia</taxon>
        <taxon>Sphingobacteriales</taxon>
        <taxon>Sphingobacteriaceae</taxon>
        <taxon>Sphingobacterium</taxon>
    </lineage>
</organism>
<reference evidence="3" key="1">
    <citation type="submission" date="2017-02" db="EMBL/GenBank/DDBJ databases">
        <authorList>
            <person name="Varghese N."/>
            <person name="Submissions S."/>
        </authorList>
    </citation>
    <scope>NUCLEOTIDE SEQUENCE [LARGE SCALE GENOMIC DNA]</scope>
    <source>
        <strain evidence="3">DSM 24091</strain>
    </source>
</reference>
<dbReference type="Proteomes" id="UP000190150">
    <property type="component" value="Unassembled WGS sequence"/>
</dbReference>
<evidence type="ECO:0000313" key="3">
    <source>
        <dbReference type="Proteomes" id="UP000190150"/>
    </source>
</evidence>
<feature type="region of interest" description="Disordered" evidence="1">
    <location>
        <begin position="318"/>
        <end position="348"/>
    </location>
</feature>
<dbReference type="EMBL" id="FUZF01000032">
    <property type="protein sequence ID" value="SKC11133.1"/>
    <property type="molecule type" value="Genomic_DNA"/>
</dbReference>
<evidence type="ECO:0000256" key="1">
    <source>
        <dbReference type="SAM" id="MobiDB-lite"/>
    </source>
</evidence>
<accession>A0A1T5GRU6</accession>
<feature type="region of interest" description="Disordered" evidence="1">
    <location>
        <begin position="209"/>
        <end position="236"/>
    </location>
</feature>
<dbReference type="AlphaFoldDB" id="A0A1T5GRU6"/>
<feature type="compositionally biased region" description="Polar residues" evidence="1">
    <location>
        <begin position="225"/>
        <end position="236"/>
    </location>
</feature>
<protein>
    <submittedName>
        <fullName evidence="2">Uncharacterized protein</fullName>
    </submittedName>
</protein>
<gene>
    <name evidence="2" type="ORF">SAMN05660841_04307</name>
</gene>
<evidence type="ECO:0000313" key="2">
    <source>
        <dbReference type="EMBL" id="SKC11133.1"/>
    </source>
</evidence>